<reference evidence="1" key="2">
    <citation type="journal article" date="2015" name="Data Brief">
        <title>Shoot transcriptome of the giant reed, Arundo donax.</title>
        <authorList>
            <person name="Barrero R.A."/>
            <person name="Guerrero F.D."/>
            <person name="Moolhuijzen P."/>
            <person name="Goolsby J.A."/>
            <person name="Tidwell J."/>
            <person name="Bellgard S.E."/>
            <person name="Bellgard M.I."/>
        </authorList>
    </citation>
    <scope>NUCLEOTIDE SEQUENCE</scope>
    <source>
        <tissue evidence="1">Shoot tissue taken approximately 20 cm above the soil surface</tissue>
    </source>
</reference>
<sequence>MKLRSGGGDPGGVVVARGHLFLLVALGLAEEPG</sequence>
<name>A0A0A9DIF3_ARUDO</name>
<accession>A0A0A9DIF3</accession>
<proteinExistence type="predicted"/>
<organism evidence="1">
    <name type="scientific">Arundo donax</name>
    <name type="common">Giant reed</name>
    <name type="synonym">Donax arundinaceus</name>
    <dbReference type="NCBI Taxonomy" id="35708"/>
    <lineage>
        <taxon>Eukaryota</taxon>
        <taxon>Viridiplantae</taxon>
        <taxon>Streptophyta</taxon>
        <taxon>Embryophyta</taxon>
        <taxon>Tracheophyta</taxon>
        <taxon>Spermatophyta</taxon>
        <taxon>Magnoliopsida</taxon>
        <taxon>Liliopsida</taxon>
        <taxon>Poales</taxon>
        <taxon>Poaceae</taxon>
        <taxon>PACMAD clade</taxon>
        <taxon>Arundinoideae</taxon>
        <taxon>Arundineae</taxon>
        <taxon>Arundo</taxon>
    </lineage>
</organism>
<dbReference type="AlphaFoldDB" id="A0A0A9DIF3"/>
<reference evidence="1" key="1">
    <citation type="submission" date="2014-09" db="EMBL/GenBank/DDBJ databases">
        <authorList>
            <person name="Magalhaes I.L.F."/>
            <person name="Oliveira U."/>
            <person name="Santos F.R."/>
            <person name="Vidigal T.H.D.A."/>
            <person name="Brescovit A.D."/>
            <person name="Santos A.J."/>
        </authorList>
    </citation>
    <scope>NUCLEOTIDE SEQUENCE</scope>
    <source>
        <tissue evidence="1">Shoot tissue taken approximately 20 cm above the soil surface</tissue>
    </source>
</reference>
<evidence type="ECO:0000313" key="1">
    <source>
        <dbReference type="EMBL" id="JAD88374.1"/>
    </source>
</evidence>
<dbReference type="EMBL" id="GBRH01209521">
    <property type="protein sequence ID" value="JAD88374.1"/>
    <property type="molecule type" value="Transcribed_RNA"/>
</dbReference>
<protein>
    <submittedName>
        <fullName evidence="1">Cyclin IaZm</fullName>
    </submittedName>
</protein>